<sequence>MFENLLINVVLPFPTAPTIQQFALIRKIDLGINDQQVQKIQKQINGYSQDIGQLQAYVQDIDTELARQTHFRDQIVPDQVTPARDSIPQESIVTGYAGIGYEYSRSDHKHPLQVSTDISKRDTGTGTNGTSITYSRVDHQRILNTDTTVANMPVKDTGTGNKGNSNYYARSNHAHPLNIDPTTANVLLVNATAAANGTSGYYCRYNHVHPQQLTYDGNITATKFIITVGLTTEVLCANGDTKAISDITGNYVDLTTNQTIIGIKTFDSFEMIYIVKSTTLIG</sequence>
<evidence type="ECO:0000256" key="1">
    <source>
        <dbReference type="SAM" id="MobiDB-lite"/>
    </source>
</evidence>
<protein>
    <submittedName>
        <fullName evidence="2">Uncharacterized protein</fullName>
    </submittedName>
</protein>
<accession>A0A5J4WBD6</accession>
<dbReference type="EMBL" id="SNRW01002739">
    <property type="protein sequence ID" value="KAA6391852.1"/>
    <property type="molecule type" value="Genomic_DNA"/>
</dbReference>
<comment type="caution">
    <text evidence="2">The sequence shown here is derived from an EMBL/GenBank/DDBJ whole genome shotgun (WGS) entry which is preliminary data.</text>
</comment>
<feature type="region of interest" description="Disordered" evidence="1">
    <location>
        <begin position="110"/>
        <end position="132"/>
    </location>
</feature>
<evidence type="ECO:0000313" key="3">
    <source>
        <dbReference type="Proteomes" id="UP000324800"/>
    </source>
</evidence>
<proteinExistence type="predicted"/>
<organism evidence="2 3">
    <name type="scientific">Streblomastix strix</name>
    <dbReference type="NCBI Taxonomy" id="222440"/>
    <lineage>
        <taxon>Eukaryota</taxon>
        <taxon>Metamonada</taxon>
        <taxon>Preaxostyla</taxon>
        <taxon>Oxymonadida</taxon>
        <taxon>Streblomastigidae</taxon>
        <taxon>Streblomastix</taxon>
    </lineage>
</organism>
<evidence type="ECO:0000313" key="2">
    <source>
        <dbReference type="EMBL" id="KAA6391852.1"/>
    </source>
</evidence>
<gene>
    <name evidence="2" type="ORF">EZS28_012617</name>
</gene>
<reference evidence="2 3" key="1">
    <citation type="submission" date="2019-03" db="EMBL/GenBank/DDBJ databases">
        <title>Single cell metagenomics reveals metabolic interactions within the superorganism composed of flagellate Streblomastix strix and complex community of Bacteroidetes bacteria on its surface.</title>
        <authorList>
            <person name="Treitli S.C."/>
            <person name="Kolisko M."/>
            <person name="Husnik F."/>
            <person name="Keeling P."/>
            <person name="Hampl V."/>
        </authorList>
    </citation>
    <scope>NUCLEOTIDE SEQUENCE [LARGE SCALE GENOMIC DNA]</scope>
    <source>
        <strain evidence="2">ST1C</strain>
    </source>
</reference>
<name>A0A5J4WBD6_9EUKA</name>
<dbReference type="Proteomes" id="UP000324800">
    <property type="component" value="Unassembled WGS sequence"/>
</dbReference>
<dbReference type="AlphaFoldDB" id="A0A5J4WBD6"/>